<dbReference type="Ensembl" id="ENSAPOT00000000959.1">
    <property type="protein sequence ID" value="ENSAPOP00000027534.1"/>
    <property type="gene ID" value="ENSAPOG00000012143.1"/>
</dbReference>
<name>A0A3Q1GE25_9TELE</name>
<evidence type="ECO:0000313" key="2">
    <source>
        <dbReference type="Proteomes" id="UP000257200"/>
    </source>
</evidence>
<organism evidence="1 2">
    <name type="scientific">Acanthochromis polyacanthus</name>
    <name type="common">spiny chromis</name>
    <dbReference type="NCBI Taxonomy" id="80966"/>
    <lineage>
        <taxon>Eukaryota</taxon>
        <taxon>Metazoa</taxon>
        <taxon>Chordata</taxon>
        <taxon>Craniata</taxon>
        <taxon>Vertebrata</taxon>
        <taxon>Euteleostomi</taxon>
        <taxon>Actinopterygii</taxon>
        <taxon>Neopterygii</taxon>
        <taxon>Teleostei</taxon>
        <taxon>Neoteleostei</taxon>
        <taxon>Acanthomorphata</taxon>
        <taxon>Ovalentaria</taxon>
        <taxon>Pomacentridae</taxon>
        <taxon>Acanthochromis</taxon>
    </lineage>
</organism>
<dbReference type="InParanoid" id="A0A3Q1GE25"/>
<proteinExistence type="predicted"/>
<protein>
    <submittedName>
        <fullName evidence="1">Uncharacterized protein</fullName>
    </submittedName>
</protein>
<sequence>LGEHTLTIMVVIFIDRQRFYCLHSSICYAHKQLDSKSKSDIHSVETAVKRMPPFLMKHVGRGLKCPDTLVLSAPSISSEFPP</sequence>
<evidence type="ECO:0000313" key="1">
    <source>
        <dbReference type="Ensembl" id="ENSAPOP00000027534.1"/>
    </source>
</evidence>
<accession>A0A3Q1GE25</accession>
<dbReference type="Proteomes" id="UP000257200">
    <property type="component" value="Unplaced"/>
</dbReference>
<keyword evidence="2" id="KW-1185">Reference proteome</keyword>
<dbReference type="AlphaFoldDB" id="A0A3Q1GE25"/>
<reference evidence="1" key="1">
    <citation type="submission" date="2025-08" db="UniProtKB">
        <authorList>
            <consortium name="Ensembl"/>
        </authorList>
    </citation>
    <scope>IDENTIFICATION</scope>
</reference>
<reference evidence="1" key="2">
    <citation type="submission" date="2025-09" db="UniProtKB">
        <authorList>
            <consortium name="Ensembl"/>
        </authorList>
    </citation>
    <scope>IDENTIFICATION</scope>
</reference>